<dbReference type="AlphaFoldDB" id="A0A4Q2UFX0"/>
<feature type="transmembrane region" description="Helical" evidence="1">
    <location>
        <begin position="54"/>
        <end position="73"/>
    </location>
</feature>
<gene>
    <name evidence="2" type="ORF">EQG79_20750</name>
</gene>
<dbReference type="EMBL" id="SBLB01000006">
    <property type="protein sequence ID" value="RYC67896.1"/>
    <property type="molecule type" value="Genomic_DNA"/>
</dbReference>
<keyword evidence="1" id="KW-0472">Membrane</keyword>
<dbReference type="RefSeq" id="WP_129603678.1">
    <property type="nucleotide sequence ID" value="NZ_SBLB01000006.1"/>
</dbReference>
<name>A0A4Q2UFX0_9BACT</name>
<proteinExistence type="predicted"/>
<keyword evidence="3" id="KW-1185">Reference proteome</keyword>
<sequence>MESSLMTPTSRTRIYAWLLLGMGSLLSHWLYYNLLTSWLQTLARLDSRSVDGRQFGWLSVGLALWLWGTLFFYKKNARLLKSELR</sequence>
<keyword evidence="1" id="KW-1133">Transmembrane helix</keyword>
<reference evidence="2 3" key="1">
    <citation type="submission" date="2019-01" db="EMBL/GenBank/DDBJ databases">
        <title>Spirosoma flava sp. nov., a propanil-degrading bacterium isolated from herbicide-contaminated soil.</title>
        <authorList>
            <person name="Zhang L."/>
            <person name="Jiang J.-D."/>
        </authorList>
    </citation>
    <scope>NUCLEOTIDE SEQUENCE [LARGE SCALE GENOMIC DNA]</scope>
    <source>
        <strain evidence="2 3">TY50</strain>
    </source>
</reference>
<evidence type="ECO:0000256" key="1">
    <source>
        <dbReference type="SAM" id="Phobius"/>
    </source>
</evidence>
<dbReference type="Proteomes" id="UP000290407">
    <property type="component" value="Unassembled WGS sequence"/>
</dbReference>
<organism evidence="2 3">
    <name type="scientific">Spirosoma sordidisoli</name>
    <dbReference type="NCBI Taxonomy" id="2502893"/>
    <lineage>
        <taxon>Bacteria</taxon>
        <taxon>Pseudomonadati</taxon>
        <taxon>Bacteroidota</taxon>
        <taxon>Cytophagia</taxon>
        <taxon>Cytophagales</taxon>
        <taxon>Cytophagaceae</taxon>
        <taxon>Spirosoma</taxon>
    </lineage>
</organism>
<evidence type="ECO:0000313" key="2">
    <source>
        <dbReference type="EMBL" id="RYC67896.1"/>
    </source>
</evidence>
<protein>
    <submittedName>
        <fullName evidence="2">Uncharacterized protein</fullName>
    </submittedName>
</protein>
<comment type="caution">
    <text evidence="2">The sequence shown here is derived from an EMBL/GenBank/DDBJ whole genome shotgun (WGS) entry which is preliminary data.</text>
</comment>
<evidence type="ECO:0000313" key="3">
    <source>
        <dbReference type="Proteomes" id="UP000290407"/>
    </source>
</evidence>
<keyword evidence="1" id="KW-0812">Transmembrane</keyword>
<feature type="transmembrane region" description="Helical" evidence="1">
    <location>
        <begin position="14"/>
        <end position="34"/>
    </location>
</feature>
<accession>A0A4Q2UFX0</accession>